<accession>A0A4Q7NHT6</accession>
<dbReference type="Gene3D" id="3.40.190.150">
    <property type="entry name" value="Bordetella uptake gene, domain 1"/>
    <property type="match status" value="1"/>
</dbReference>
<dbReference type="OrthoDB" id="8677817at2"/>
<dbReference type="InterPro" id="IPR005064">
    <property type="entry name" value="BUG"/>
</dbReference>
<keyword evidence="2" id="KW-0732">Signal</keyword>
<dbReference type="CDD" id="cd07012">
    <property type="entry name" value="PBP2_Bug_TTT"/>
    <property type="match status" value="1"/>
</dbReference>
<feature type="signal peptide" evidence="2">
    <location>
        <begin position="1"/>
        <end position="22"/>
    </location>
</feature>
<evidence type="ECO:0000313" key="3">
    <source>
        <dbReference type="EMBL" id="RZS84545.1"/>
    </source>
</evidence>
<dbReference type="InterPro" id="IPR042100">
    <property type="entry name" value="Bug_dom1"/>
</dbReference>
<dbReference type="SUPFAM" id="SSF53850">
    <property type="entry name" value="Periplasmic binding protein-like II"/>
    <property type="match status" value="1"/>
</dbReference>
<dbReference type="Proteomes" id="UP000292445">
    <property type="component" value="Unassembled WGS sequence"/>
</dbReference>
<organism evidence="3 4">
    <name type="scientific">Pigmentiphaga kullae</name>
    <dbReference type="NCBI Taxonomy" id="151784"/>
    <lineage>
        <taxon>Bacteria</taxon>
        <taxon>Pseudomonadati</taxon>
        <taxon>Pseudomonadota</taxon>
        <taxon>Betaproteobacteria</taxon>
        <taxon>Burkholderiales</taxon>
        <taxon>Alcaligenaceae</taxon>
        <taxon>Pigmentiphaga</taxon>
    </lineage>
</organism>
<dbReference type="AlphaFoldDB" id="A0A4Q7NHT6"/>
<gene>
    <name evidence="3" type="ORF">EV675_0562</name>
</gene>
<keyword evidence="3" id="KW-0675">Receptor</keyword>
<dbReference type="PIRSF" id="PIRSF017082">
    <property type="entry name" value="YflP"/>
    <property type="match status" value="1"/>
</dbReference>
<evidence type="ECO:0000313" key="4">
    <source>
        <dbReference type="Proteomes" id="UP000292445"/>
    </source>
</evidence>
<dbReference type="PANTHER" id="PTHR42928">
    <property type="entry name" value="TRICARBOXYLATE-BINDING PROTEIN"/>
    <property type="match status" value="1"/>
</dbReference>
<dbReference type="RefSeq" id="WP_130355899.1">
    <property type="nucleotide sequence ID" value="NZ_SGXC01000001.1"/>
</dbReference>
<dbReference type="PANTHER" id="PTHR42928:SF5">
    <property type="entry name" value="BLR1237 PROTEIN"/>
    <property type="match status" value="1"/>
</dbReference>
<sequence>MTTLRTALAALLALTATAPAAAADFPSHPINLVVPFAAGGTTDLLARTVAGGMSRQLGQAVVVINRPGAGTVVAAQSVAKAPADGHTLLVASNATLAINPLLMKDVGYSPTDSFGYVSLLGSVPNVVVARPDAPWTTLVQALDQARERPKGLAYGSMGAGTSNQIGMELVGLQRSATLLHVPYKGSAPALVDLMGGNVDVVVDTLAATLPQVRAGKLKALAILSARRSPLAPEIGTAQEQGAGEVDLYSWFGIVAPAGTPGPVIGRLNAAVRAALADPGVAATLKQAAIEPSGSTPAQFAEFATRQRELYARIIERTRITLN</sequence>
<reference evidence="3 4" key="1">
    <citation type="submission" date="2019-02" db="EMBL/GenBank/DDBJ databases">
        <title>Genomic Encyclopedia of Type Strains, Phase IV (KMG-IV): sequencing the most valuable type-strain genomes for metagenomic binning, comparative biology and taxonomic classification.</title>
        <authorList>
            <person name="Goeker M."/>
        </authorList>
    </citation>
    <scope>NUCLEOTIDE SEQUENCE [LARGE SCALE GENOMIC DNA]</scope>
    <source>
        <strain evidence="3 4">K24</strain>
    </source>
</reference>
<dbReference type="EMBL" id="SGXC01000001">
    <property type="protein sequence ID" value="RZS84545.1"/>
    <property type="molecule type" value="Genomic_DNA"/>
</dbReference>
<comment type="caution">
    <text evidence="3">The sequence shown here is derived from an EMBL/GenBank/DDBJ whole genome shotgun (WGS) entry which is preliminary data.</text>
</comment>
<comment type="similarity">
    <text evidence="1">Belongs to the UPF0065 (bug) family.</text>
</comment>
<dbReference type="Pfam" id="PF03401">
    <property type="entry name" value="TctC"/>
    <property type="match status" value="1"/>
</dbReference>
<proteinExistence type="inferred from homology"/>
<name>A0A4Q7NHT6_9BURK</name>
<feature type="chain" id="PRO_5020272858" evidence="2">
    <location>
        <begin position="23"/>
        <end position="322"/>
    </location>
</feature>
<dbReference type="Gene3D" id="3.40.190.10">
    <property type="entry name" value="Periplasmic binding protein-like II"/>
    <property type="match status" value="1"/>
</dbReference>
<keyword evidence="4" id="KW-1185">Reference proteome</keyword>
<evidence type="ECO:0000256" key="2">
    <source>
        <dbReference type="SAM" id="SignalP"/>
    </source>
</evidence>
<evidence type="ECO:0000256" key="1">
    <source>
        <dbReference type="ARBA" id="ARBA00006987"/>
    </source>
</evidence>
<protein>
    <submittedName>
        <fullName evidence="3">Tripartite-type tricarboxylate transporter receptor subunit TctC</fullName>
    </submittedName>
</protein>